<dbReference type="GO" id="GO:0006508">
    <property type="term" value="P:proteolysis"/>
    <property type="evidence" value="ECO:0007669"/>
    <property type="project" value="InterPro"/>
</dbReference>
<dbReference type="InterPro" id="IPR035070">
    <property type="entry name" value="Streptogrisin_prodomain"/>
</dbReference>
<dbReference type="InterPro" id="IPR001254">
    <property type="entry name" value="Trypsin_dom"/>
</dbReference>
<feature type="chain" id="PRO_5039049252" description="Peptidase S1 domain-containing protein" evidence="1">
    <location>
        <begin position="21"/>
        <end position="415"/>
    </location>
</feature>
<dbReference type="GO" id="GO:0004252">
    <property type="term" value="F:serine-type endopeptidase activity"/>
    <property type="evidence" value="ECO:0007669"/>
    <property type="project" value="InterPro"/>
</dbReference>
<dbReference type="PROSITE" id="PS00134">
    <property type="entry name" value="TRYPSIN_HIS"/>
    <property type="match status" value="1"/>
</dbReference>
<dbReference type="AlphaFoldDB" id="A0A2W2B324"/>
<dbReference type="Proteomes" id="UP000248764">
    <property type="component" value="Unassembled WGS sequence"/>
</dbReference>
<reference evidence="3 4" key="1">
    <citation type="submission" date="2018-01" db="EMBL/GenBank/DDBJ databases">
        <title>Draft genome sequence of Jiangella sp. GTF31.</title>
        <authorList>
            <person name="Sahin N."/>
            <person name="Ay H."/>
            <person name="Saygin H."/>
        </authorList>
    </citation>
    <scope>NUCLEOTIDE SEQUENCE [LARGE SCALE GENOMIC DNA]</scope>
    <source>
        <strain evidence="3 4">GTF31</strain>
    </source>
</reference>
<evidence type="ECO:0000313" key="4">
    <source>
        <dbReference type="Proteomes" id="UP000248764"/>
    </source>
</evidence>
<feature type="domain" description="Peptidase S1" evidence="2">
    <location>
        <begin position="236"/>
        <end position="381"/>
    </location>
</feature>
<dbReference type="SUPFAM" id="SSF50494">
    <property type="entry name" value="Trypsin-like serine proteases"/>
    <property type="match status" value="1"/>
</dbReference>
<dbReference type="Gene3D" id="2.40.10.10">
    <property type="entry name" value="Trypsin-like serine proteases"/>
    <property type="match status" value="2"/>
</dbReference>
<dbReference type="InterPro" id="IPR043504">
    <property type="entry name" value="Peptidase_S1_PA_chymotrypsin"/>
</dbReference>
<evidence type="ECO:0000256" key="1">
    <source>
        <dbReference type="SAM" id="SignalP"/>
    </source>
</evidence>
<evidence type="ECO:0000259" key="2">
    <source>
        <dbReference type="Pfam" id="PF00089"/>
    </source>
</evidence>
<name>A0A2W2B324_9ACTN</name>
<keyword evidence="4" id="KW-1185">Reference proteome</keyword>
<evidence type="ECO:0000313" key="3">
    <source>
        <dbReference type="EMBL" id="PZF79320.1"/>
    </source>
</evidence>
<dbReference type="EMBL" id="POTW01000150">
    <property type="protein sequence ID" value="PZF79320.1"/>
    <property type="molecule type" value="Genomic_DNA"/>
</dbReference>
<dbReference type="InterPro" id="IPR009003">
    <property type="entry name" value="Peptidase_S1_PA"/>
</dbReference>
<sequence length="415" mass="43072">MSALACAAVAVIGLFGAAPAATTASSAPPPRSADPDRAAAIDAFQRAFPGVSDAEALRRIDAEDERVALLEQLATQSPGTYGGAWYDGATDTQHLLSTTPAAAAAFTRAAAARGIDATTHDVDFSLATLIAERDRVNNGTHRGVPAGATAGIDLKANRVVVELPASTLASVRRGAVALPATMRATARTAQTTGPEVCATHRSCSPPLRAGVQLWRGPEKTYSCSAGFTANSTTSVGRWVLTAGHCGAIGSRWGNGTQSVGTMRARYNWNDVDAAAIRIDSTYWLDGATWGWMYDPSATSQRLPVAGRITSETSMQPGQTVCIAAQSIGSGIRCGVLGDVNDANARGMARVDGIDTCPGDSGGAWYRYSSTGRIAYGIHHGGKLVPSTCHGSDVSLFSTLPDIAEHLGFAVHTRSR</sequence>
<dbReference type="InterPro" id="IPR018114">
    <property type="entry name" value="TRYPSIN_HIS"/>
</dbReference>
<gene>
    <name evidence="3" type="ORF">C1I92_31800</name>
</gene>
<keyword evidence="1" id="KW-0732">Signal</keyword>
<protein>
    <recommendedName>
        <fullName evidence="2">Peptidase S1 domain-containing protein</fullName>
    </recommendedName>
</protein>
<proteinExistence type="predicted"/>
<dbReference type="Gene3D" id="3.30.300.50">
    <property type="match status" value="1"/>
</dbReference>
<dbReference type="PROSITE" id="PS00135">
    <property type="entry name" value="TRYPSIN_SER"/>
    <property type="match status" value="1"/>
</dbReference>
<comment type="caution">
    <text evidence="3">The sequence shown here is derived from an EMBL/GenBank/DDBJ whole genome shotgun (WGS) entry which is preliminary data.</text>
</comment>
<organism evidence="3 4">
    <name type="scientific">Jiangella anatolica</name>
    <dbReference type="NCBI Taxonomy" id="2670374"/>
    <lineage>
        <taxon>Bacteria</taxon>
        <taxon>Bacillati</taxon>
        <taxon>Actinomycetota</taxon>
        <taxon>Actinomycetes</taxon>
        <taxon>Jiangellales</taxon>
        <taxon>Jiangellaceae</taxon>
        <taxon>Jiangella</taxon>
    </lineage>
</organism>
<dbReference type="InterPro" id="IPR033116">
    <property type="entry name" value="TRYPSIN_SER"/>
</dbReference>
<feature type="signal peptide" evidence="1">
    <location>
        <begin position="1"/>
        <end position="20"/>
    </location>
</feature>
<dbReference type="Pfam" id="PF00089">
    <property type="entry name" value="Trypsin"/>
    <property type="match status" value="1"/>
</dbReference>
<accession>A0A2W2B324</accession>